<sequence>MMANRLKMVLDKVISLNQSAFVLGRLITDNVFAEFESLHSLRNTMSEKKGCLALKLDMNDSIMFVKASLSEYCCLRDILRRYEEASRELINFEKNKRQVFEKIKDMVWNKLQDERLRKWNEEVMNDSFLVSEAELILSISLSINARKDSFLCHFDIGRSLEGNVLVWVCRPVSKVWTLPNSGNFKLNVDATLDFDNCRYGAGVVIRDDRGTVVVAATLSFVGTVSIDIDEAKTILEGLLLANNFGLFQVSVESDALEVVGLCNRKSNSFGDIDNIICDLLSLKAKCINISIVNVPRECNRVAHSIARFAILNGCSNVWSVVFSDWLYV</sequence>
<keyword evidence="1" id="KW-0175">Coiled coil</keyword>
<dbReference type="InterPro" id="IPR044730">
    <property type="entry name" value="RNase_H-like_dom_plant"/>
</dbReference>
<dbReference type="AlphaFoldDB" id="A0AAD9X3P8"/>
<dbReference type="SUPFAM" id="SSF53098">
    <property type="entry name" value="Ribonuclease H-like"/>
    <property type="match status" value="1"/>
</dbReference>
<dbReference type="InterPro" id="IPR036397">
    <property type="entry name" value="RNaseH_sf"/>
</dbReference>
<dbReference type="Proteomes" id="UP001280121">
    <property type="component" value="Unassembled WGS sequence"/>
</dbReference>
<feature type="domain" description="RNase H type-1" evidence="2">
    <location>
        <begin position="187"/>
        <end position="309"/>
    </location>
</feature>
<dbReference type="PANTHER" id="PTHR47723">
    <property type="entry name" value="OS05G0353850 PROTEIN"/>
    <property type="match status" value="1"/>
</dbReference>
<protein>
    <recommendedName>
        <fullName evidence="2">RNase H type-1 domain-containing protein</fullName>
    </recommendedName>
</protein>
<organism evidence="3 4">
    <name type="scientific">Dipteronia dyeriana</name>
    <dbReference type="NCBI Taxonomy" id="168575"/>
    <lineage>
        <taxon>Eukaryota</taxon>
        <taxon>Viridiplantae</taxon>
        <taxon>Streptophyta</taxon>
        <taxon>Embryophyta</taxon>
        <taxon>Tracheophyta</taxon>
        <taxon>Spermatophyta</taxon>
        <taxon>Magnoliopsida</taxon>
        <taxon>eudicotyledons</taxon>
        <taxon>Gunneridae</taxon>
        <taxon>Pentapetalae</taxon>
        <taxon>rosids</taxon>
        <taxon>malvids</taxon>
        <taxon>Sapindales</taxon>
        <taxon>Sapindaceae</taxon>
        <taxon>Hippocastanoideae</taxon>
        <taxon>Acereae</taxon>
        <taxon>Dipteronia</taxon>
    </lineage>
</organism>
<evidence type="ECO:0000259" key="2">
    <source>
        <dbReference type="Pfam" id="PF13456"/>
    </source>
</evidence>
<dbReference type="Pfam" id="PF13456">
    <property type="entry name" value="RVT_3"/>
    <property type="match status" value="1"/>
</dbReference>
<dbReference type="CDD" id="cd06222">
    <property type="entry name" value="RNase_H_like"/>
    <property type="match status" value="1"/>
</dbReference>
<feature type="coiled-coil region" evidence="1">
    <location>
        <begin position="75"/>
        <end position="102"/>
    </location>
</feature>
<dbReference type="PANTHER" id="PTHR47723:SF19">
    <property type="entry name" value="POLYNUCLEOTIDYL TRANSFERASE, RIBONUCLEASE H-LIKE SUPERFAMILY PROTEIN"/>
    <property type="match status" value="1"/>
</dbReference>
<dbReference type="GO" id="GO:0003676">
    <property type="term" value="F:nucleic acid binding"/>
    <property type="evidence" value="ECO:0007669"/>
    <property type="project" value="InterPro"/>
</dbReference>
<evidence type="ECO:0000313" key="3">
    <source>
        <dbReference type="EMBL" id="KAK2652231.1"/>
    </source>
</evidence>
<dbReference type="InterPro" id="IPR012337">
    <property type="entry name" value="RNaseH-like_sf"/>
</dbReference>
<comment type="caution">
    <text evidence="3">The sequence shown here is derived from an EMBL/GenBank/DDBJ whole genome shotgun (WGS) entry which is preliminary data.</text>
</comment>
<dbReference type="GO" id="GO:0004523">
    <property type="term" value="F:RNA-DNA hybrid ribonuclease activity"/>
    <property type="evidence" value="ECO:0007669"/>
    <property type="project" value="InterPro"/>
</dbReference>
<name>A0AAD9X3P8_9ROSI</name>
<gene>
    <name evidence="3" type="ORF">Ddye_012087</name>
</gene>
<dbReference type="InterPro" id="IPR002156">
    <property type="entry name" value="RNaseH_domain"/>
</dbReference>
<dbReference type="Gene3D" id="3.30.420.10">
    <property type="entry name" value="Ribonuclease H-like superfamily/Ribonuclease H"/>
    <property type="match status" value="1"/>
</dbReference>
<dbReference type="EMBL" id="JANJYI010000004">
    <property type="protein sequence ID" value="KAK2652231.1"/>
    <property type="molecule type" value="Genomic_DNA"/>
</dbReference>
<dbReference type="InterPro" id="IPR053151">
    <property type="entry name" value="RNase_H-like"/>
</dbReference>
<proteinExistence type="predicted"/>
<accession>A0AAD9X3P8</accession>
<keyword evidence="4" id="KW-1185">Reference proteome</keyword>
<evidence type="ECO:0000313" key="4">
    <source>
        <dbReference type="Proteomes" id="UP001280121"/>
    </source>
</evidence>
<evidence type="ECO:0000256" key="1">
    <source>
        <dbReference type="SAM" id="Coils"/>
    </source>
</evidence>
<reference evidence="3" key="1">
    <citation type="journal article" date="2023" name="Plant J.">
        <title>Genome sequences and population genomics provide insights into the demographic history, inbreeding, and mutation load of two 'living fossil' tree species of Dipteronia.</title>
        <authorList>
            <person name="Feng Y."/>
            <person name="Comes H.P."/>
            <person name="Chen J."/>
            <person name="Zhu S."/>
            <person name="Lu R."/>
            <person name="Zhang X."/>
            <person name="Li P."/>
            <person name="Qiu J."/>
            <person name="Olsen K.M."/>
            <person name="Qiu Y."/>
        </authorList>
    </citation>
    <scope>NUCLEOTIDE SEQUENCE</scope>
    <source>
        <strain evidence="3">KIB01</strain>
    </source>
</reference>